<evidence type="ECO:0000313" key="1">
    <source>
        <dbReference type="EMBL" id="RQM37188.1"/>
    </source>
</evidence>
<sequence>MNWKAKKAISQVWHVKFSYFPRIGGVTTVSKILRGMQQNKYADLCSSAEGKKNQYCKMQRLSLPSPVYQRRLTVFSKFRC</sequence>
<organism evidence="1 2">
    <name type="scientific">Erwinia psidii</name>
    <dbReference type="NCBI Taxonomy" id="69224"/>
    <lineage>
        <taxon>Bacteria</taxon>
        <taxon>Pseudomonadati</taxon>
        <taxon>Pseudomonadota</taxon>
        <taxon>Gammaproteobacteria</taxon>
        <taxon>Enterobacterales</taxon>
        <taxon>Erwiniaceae</taxon>
        <taxon>Erwinia</taxon>
    </lineage>
</organism>
<keyword evidence="2" id="KW-1185">Reference proteome</keyword>
<dbReference type="EMBL" id="RHHM01000013">
    <property type="protein sequence ID" value="RQM37188.1"/>
    <property type="molecule type" value="Genomic_DNA"/>
</dbReference>
<protein>
    <submittedName>
        <fullName evidence="1">Uncharacterized protein</fullName>
    </submittedName>
</protein>
<accession>A0A3N6RW06</accession>
<gene>
    <name evidence="1" type="ORF">EB241_16015</name>
</gene>
<name>A0A3N6RW06_9GAMM</name>
<dbReference type="AlphaFoldDB" id="A0A3N6RW06"/>
<dbReference type="RefSeq" id="WP_124234045.1">
    <property type="nucleotide sequence ID" value="NZ_RHHM01000013.1"/>
</dbReference>
<comment type="caution">
    <text evidence="1">The sequence shown here is derived from an EMBL/GenBank/DDBJ whole genome shotgun (WGS) entry which is preliminary data.</text>
</comment>
<evidence type="ECO:0000313" key="2">
    <source>
        <dbReference type="Proteomes" id="UP000279457"/>
    </source>
</evidence>
<proteinExistence type="predicted"/>
<reference evidence="1 2" key="1">
    <citation type="submission" date="2018-10" db="EMBL/GenBank/DDBJ databases">
        <title>Draft genome sequence for the type isolate of Erwinia psidii, agent causal of bacterial blight in guava (Psidium guajava) and wilt and die-back of Eucalyptus spp.</title>
        <authorList>
            <person name="Hermenegildo P.S."/>
            <person name="Santos S.A."/>
            <person name="Guimaraes L.M.S."/>
            <person name="Vidigal P.M.P."/>
            <person name="Pereira I.C."/>
            <person name="Badel J.L."/>
            <person name="Alfenas-Zerbini P."/>
            <person name="Ferreira M.A.S.V."/>
            <person name="Alfenas A.C."/>
        </authorList>
    </citation>
    <scope>NUCLEOTIDE SEQUENCE [LARGE SCALE GENOMIC DNA]</scope>
    <source>
        <strain evidence="1 2">IBSBF 435</strain>
    </source>
</reference>
<dbReference type="Proteomes" id="UP000279457">
    <property type="component" value="Unassembled WGS sequence"/>
</dbReference>